<comment type="caution">
    <text evidence="2">The sequence shown here is derived from an EMBL/GenBank/DDBJ whole genome shotgun (WGS) entry which is preliminary data.</text>
</comment>
<organism evidence="2 3">
    <name type="scientific">Paraglaciecola arctica BSs20135</name>
    <dbReference type="NCBI Taxonomy" id="493475"/>
    <lineage>
        <taxon>Bacteria</taxon>
        <taxon>Pseudomonadati</taxon>
        <taxon>Pseudomonadota</taxon>
        <taxon>Gammaproteobacteria</taxon>
        <taxon>Alteromonadales</taxon>
        <taxon>Alteromonadaceae</taxon>
        <taxon>Paraglaciecola</taxon>
    </lineage>
</organism>
<evidence type="ECO:0000313" key="2">
    <source>
        <dbReference type="EMBL" id="GAC21331.1"/>
    </source>
</evidence>
<protein>
    <recommendedName>
        <fullName evidence="4">Outer membrane protein beta-barrel domain-containing protein</fullName>
    </recommendedName>
</protein>
<reference evidence="2 3" key="1">
    <citation type="journal article" date="2017" name="Antonie Van Leeuwenhoek">
        <title>Rhizobium rhizosphaerae sp. nov., a novel species isolated from rice rhizosphere.</title>
        <authorList>
            <person name="Zhao J.J."/>
            <person name="Zhang J."/>
            <person name="Zhang R.J."/>
            <person name="Zhang C.W."/>
            <person name="Yin H.Q."/>
            <person name="Zhang X.X."/>
        </authorList>
    </citation>
    <scope>NUCLEOTIDE SEQUENCE [LARGE SCALE GENOMIC DNA]</scope>
    <source>
        <strain evidence="2 3">BSs20135</strain>
    </source>
</reference>
<gene>
    <name evidence="2" type="ORF">GARC_4389</name>
</gene>
<sequence length="185" mass="20951">MFFTVLSLLVVSLPVQAFEIGVTGLKGTENDTQGYSFFIADKFSRRSNLYWNLGVHRYDDVLVEWNKSELIFPLDSVELSLSYRHQLGSRNPAKRGFSMEYQLGVAAALTENKFTWTTLDKEKYFSEKGDGSVFLAISTHYKISSNISAIMGIKHFPDMFEFGSMSSVFLGVKVNLDFGPKYYGN</sequence>
<dbReference type="STRING" id="493475.GARC_4389"/>
<evidence type="ECO:0000313" key="3">
    <source>
        <dbReference type="Proteomes" id="UP000006327"/>
    </source>
</evidence>
<evidence type="ECO:0008006" key="4">
    <source>
        <dbReference type="Google" id="ProtNLM"/>
    </source>
</evidence>
<keyword evidence="1" id="KW-0732">Signal</keyword>
<dbReference type="AlphaFoldDB" id="K6YBN4"/>
<proteinExistence type="predicted"/>
<feature type="chain" id="PRO_5003897155" description="Outer membrane protein beta-barrel domain-containing protein" evidence="1">
    <location>
        <begin position="18"/>
        <end position="185"/>
    </location>
</feature>
<dbReference type="Proteomes" id="UP000006327">
    <property type="component" value="Unassembled WGS sequence"/>
</dbReference>
<accession>K6YBN4</accession>
<feature type="signal peptide" evidence="1">
    <location>
        <begin position="1"/>
        <end position="17"/>
    </location>
</feature>
<evidence type="ECO:0000256" key="1">
    <source>
        <dbReference type="SAM" id="SignalP"/>
    </source>
</evidence>
<keyword evidence="3" id="KW-1185">Reference proteome</keyword>
<dbReference type="EMBL" id="BAEO01000062">
    <property type="protein sequence ID" value="GAC21331.1"/>
    <property type="molecule type" value="Genomic_DNA"/>
</dbReference>
<name>K6YBN4_9ALTE</name>